<keyword evidence="5" id="KW-1185">Reference proteome</keyword>
<dbReference type="InterPro" id="IPR012334">
    <property type="entry name" value="Pectin_lyas_fold"/>
</dbReference>
<dbReference type="InterPro" id="IPR039448">
    <property type="entry name" value="Beta_helix"/>
</dbReference>
<feature type="transmembrane region" description="Helical" evidence="2">
    <location>
        <begin position="571"/>
        <end position="589"/>
    </location>
</feature>
<sequence length="602" mass="62031">MIIVLSLLFMSISIPAAALEPVSAASTNINSTMTNSEIQNVLDNAASGDTINFLGQLYTNIQLAINKTLNIVTHVGTVLSGPSSSGSAVFLINGSKASGTQISGFNITGSGSGILVNSTSNVNISKCNISASDGSAVIINKSSGTNIKNSNITNSITGISISNSEKTKITGITVKNNKKDGVDVKNSASTTINHTKITGNAERGVKISNSDSTVVNGSTLTGNGNKAGESSDEGAVYVKNSRSVKITYNTINDNSQGVTVTDSDNVAITNNTINNNYGEGILLNGTLLENISVKGNDIEKNGNGIVLNYHMGINIHINGNIVTASAYNSLQDGEDSGIGIRFGSGYASNSGTEVIEHNAIFDNNVMDMRGRDAQVLPNVGSNWYGYSPLLCGCVKYAQAMYLQGIQIGTNTYAGGFYDGVTGQLAADFPSLLVKLSGNGFSLSAMSQNGQAIFHLDPNLGSGRLTLTATRVNAYGNWIKDNPQHSTNGTDPNSNPGKGNGNSSGTGNGGANGGNGDDSSSGATSGPSSSVGQANTASAAAGSAGSSGQSGSATKKTAQELFIDNTVKNPTVWSIIGIIVLLVLIFGVYYRNELMSMIKKSKK</sequence>
<dbReference type="OrthoDB" id="78479at2157"/>
<proteinExistence type="predicted"/>
<dbReference type="SMART" id="SM00710">
    <property type="entry name" value="PbH1"/>
    <property type="match status" value="11"/>
</dbReference>
<dbReference type="Gene3D" id="2.160.20.10">
    <property type="entry name" value="Single-stranded right-handed beta-helix, Pectin lyase-like"/>
    <property type="match status" value="2"/>
</dbReference>
<organism evidence="4 5">
    <name type="scientific">Methanobacterium bryantii</name>
    <dbReference type="NCBI Taxonomy" id="2161"/>
    <lineage>
        <taxon>Archaea</taxon>
        <taxon>Methanobacteriati</taxon>
        <taxon>Methanobacteriota</taxon>
        <taxon>Methanomada group</taxon>
        <taxon>Methanobacteria</taxon>
        <taxon>Methanobacteriales</taxon>
        <taxon>Methanobacteriaceae</taxon>
        <taxon>Methanobacterium</taxon>
    </lineage>
</organism>
<accession>A0A2A2H1X0</accession>
<comment type="caution">
    <text evidence="4">The sequence shown here is derived from an EMBL/GenBank/DDBJ whole genome shotgun (WGS) entry which is preliminary data.</text>
</comment>
<dbReference type="AlphaFoldDB" id="A0A2A2H1X0"/>
<dbReference type="InterPro" id="IPR011050">
    <property type="entry name" value="Pectin_lyase_fold/virulence"/>
</dbReference>
<evidence type="ECO:0000313" key="5">
    <source>
        <dbReference type="Proteomes" id="UP000217784"/>
    </source>
</evidence>
<reference evidence="4 5" key="1">
    <citation type="journal article" date="2017" name="BMC Genomics">
        <title>Genomic analysis of methanogenic archaea reveals a shift towards energy conservation.</title>
        <authorList>
            <person name="Gilmore S.P."/>
            <person name="Henske J.K."/>
            <person name="Sexton J.A."/>
            <person name="Solomon K.V."/>
            <person name="Seppala S."/>
            <person name="Yoo J.I."/>
            <person name="Huyett L.M."/>
            <person name="Pressman A."/>
            <person name="Cogan J.Z."/>
            <person name="Kivenson V."/>
            <person name="Peng X."/>
            <person name="Tan Y."/>
            <person name="Valentine D.L."/>
            <person name="O'Malley M.A."/>
        </authorList>
    </citation>
    <scope>NUCLEOTIDE SEQUENCE [LARGE SCALE GENOMIC DNA]</scope>
    <source>
        <strain evidence="4 5">M.o.H.</strain>
    </source>
</reference>
<keyword evidence="2" id="KW-1133">Transmembrane helix</keyword>
<feature type="compositionally biased region" description="Low complexity" evidence="1">
    <location>
        <begin position="536"/>
        <end position="551"/>
    </location>
</feature>
<keyword evidence="2" id="KW-0812">Transmembrane</keyword>
<protein>
    <recommendedName>
        <fullName evidence="3">Right handed beta helix domain-containing protein</fullName>
    </recommendedName>
</protein>
<evidence type="ECO:0000256" key="1">
    <source>
        <dbReference type="SAM" id="MobiDB-lite"/>
    </source>
</evidence>
<gene>
    <name evidence="4" type="ORF">ASJ80_04600</name>
</gene>
<dbReference type="SUPFAM" id="SSF51126">
    <property type="entry name" value="Pectin lyase-like"/>
    <property type="match status" value="2"/>
</dbReference>
<dbReference type="RefSeq" id="WP_069584486.1">
    <property type="nucleotide sequence ID" value="NZ_LMVM01000039.1"/>
</dbReference>
<evidence type="ECO:0000313" key="4">
    <source>
        <dbReference type="EMBL" id="PAV03286.1"/>
    </source>
</evidence>
<evidence type="ECO:0000259" key="3">
    <source>
        <dbReference type="Pfam" id="PF13229"/>
    </source>
</evidence>
<dbReference type="Proteomes" id="UP000217784">
    <property type="component" value="Unassembled WGS sequence"/>
</dbReference>
<feature type="domain" description="Right handed beta helix" evidence="3">
    <location>
        <begin position="92"/>
        <end position="226"/>
    </location>
</feature>
<feature type="compositionally biased region" description="Gly residues" evidence="1">
    <location>
        <begin position="497"/>
        <end position="515"/>
    </location>
</feature>
<dbReference type="Pfam" id="PF13229">
    <property type="entry name" value="Beta_helix"/>
    <property type="match status" value="2"/>
</dbReference>
<feature type="compositionally biased region" description="Low complexity" evidence="1">
    <location>
        <begin position="516"/>
        <end position="529"/>
    </location>
</feature>
<dbReference type="NCBIfam" id="TIGR03804">
    <property type="entry name" value="para_beta_helix"/>
    <property type="match status" value="1"/>
</dbReference>
<feature type="domain" description="Right handed beta helix" evidence="3">
    <location>
        <begin position="232"/>
        <end position="320"/>
    </location>
</feature>
<dbReference type="EMBL" id="LMVM01000039">
    <property type="protein sequence ID" value="PAV03286.1"/>
    <property type="molecule type" value="Genomic_DNA"/>
</dbReference>
<dbReference type="InterPro" id="IPR022441">
    <property type="entry name" value="Para_beta_helix_rpt-2"/>
</dbReference>
<keyword evidence="2" id="KW-0472">Membrane</keyword>
<evidence type="ECO:0000256" key="2">
    <source>
        <dbReference type="SAM" id="Phobius"/>
    </source>
</evidence>
<dbReference type="InterPro" id="IPR006626">
    <property type="entry name" value="PbH1"/>
</dbReference>
<name>A0A2A2H1X0_METBR</name>
<feature type="region of interest" description="Disordered" evidence="1">
    <location>
        <begin position="477"/>
        <end position="551"/>
    </location>
</feature>